<evidence type="ECO:0000313" key="2">
    <source>
        <dbReference type="EMBL" id="RMX40258.1"/>
    </source>
</evidence>
<feature type="region of interest" description="Disordered" evidence="1">
    <location>
        <begin position="1"/>
        <end position="40"/>
    </location>
</feature>
<sequence length="103" mass="11990">MMKSFSRRSSPFAKRDDEVAPFTGELKKQRPQQHASPQEINFAKIKSGDRLLSPTTEDNRLKRKFEAIDVLLQILLHQDELTLKEYTINDSKIKVLVIEDTEF</sequence>
<organism evidence="2 3">
    <name type="scientific">Pocillopora damicornis</name>
    <name type="common">Cauliflower coral</name>
    <name type="synonym">Millepora damicornis</name>
    <dbReference type="NCBI Taxonomy" id="46731"/>
    <lineage>
        <taxon>Eukaryota</taxon>
        <taxon>Metazoa</taxon>
        <taxon>Cnidaria</taxon>
        <taxon>Anthozoa</taxon>
        <taxon>Hexacorallia</taxon>
        <taxon>Scleractinia</taxon>
        <taxon>Astrocoeniina</taxon>
        <taxon>Pocilloporidae</taxon>
        <taxon>Pocillopora</taxon>
    </lineage>
</organism>
<accession>A0A3M6TFY2</accession>
<comment type="caution">
    <text evidence="2">The sequence shown here is derived from an EMBL/GenBank/DDBJ whole genome shotgun (WGS) entry which is preliminary data.</text>
</comment>
<dbReference type="AlphaFoldDB" id="A0A3M6TFY2"/>
<proteinExistence type="predicted"/>
<evidence type="ECO:0000256" key="1">
    <source>
        <dbReference type="SAM" id="MobiDB-lite"/>
    </source>
</evidence>
<reference evidence="2 3" key="1">
    <citation type="journal article" date="2018" name="Sci. Rep.">
        <title>Comparative analysis of the Pocillopora damicornis genome highlights role of immune system in coral evolution.</title>
        <authorList>
            <person name="Cunning R."/>
            <person name="Bay R.A."/>
            <person name="Gillette P."/>
            <person name="Baker A.C."/>
            <person name="Traylor-Knowles N."/>
        </authorList>
    </citation>
    <scope>NUCLEOTIDE SEQUENCE [LARGE SCALE GENOMIC DNA]</scope>
    <source>
        <strain evidence="2">RSMAS</strain>
        <tissue evidence="2">Whole animal</tissue>
    </source>
</reference>
<gene>
    <name evidence="2" type="ORF">pdam_00019169</name>
</gene>
<protein>
    <submittedName>
        <fullName evidence="2">Uncharacterized protein</fullName>
    </submittedName>
</protein>
<dbReference type="EMBL" id="RCHS01003669">
    <property type="protein sequence ID" value="RMX40258.1"/>
    <property type="molecule type" value="Genomic_DNA"/>
</dbReference>
<evidence type="ECO:0000313" key="3">
    <source>
        <dbReference type="Proteomes" id="UP000275408"/>
    </source>
</evidence>
<name>A0A3M6TFY2_POCDA</name>
<keyword evidence="3" id="KW-1185">Reference proteome</keyword>
<dbReference type="Proteomes" id="UP000275408">
    <property type="component" value="Unassembled WGS sequence"/>
</dbReference>